<dbReference type="PANTHER" id="PTHR43384:SF11">
    <property type="entry name" value="SEPTUM SITE DETERMINING PROTEIN"/>
    <property type="match status" value="1"/>
</dbReference>
<dbReference type="PANTHER" id="PTHR43384">
    <property type="entry name" value="SEPTUM SITE-DETERMINING PROTEIN MIND HOMOLOG, CHLOROPLASTIC-RELATED"/>
    <property type="match status" value="1"/>
</dbReference>
<keyword evidence="3" id="KW-1185">Reference proteome</keyword>
<dbReference type="EMBL" id="CP039247">
    <property type="protein sequence ID" value="QCB27542.1"/>
    <property type="molecule type" value="Genomic_DNA"/>
</dbReference>
<evidence type="ECO:0000259" key="1">
    <source>
        <dbReference type="Pfam" id="PF26563"/>
    </source>
</evidence>
<dbReference type="AlphaFoldDB" id="A0A4P7QD90"/>
<feature type="domain" description="Rv3660c-like CheY-like N-terminal" evidence="1">
    <location>
        <begin position="13"/>
        <end position="112"/>
    </location>
</feature>
<dbReference type="NCBIfam" id="TIGR03815">
    <property type="entry name" value="CpaE_hom_Actino"/>
    <property type="match status" value="1"/>
</dbReference>
<evidence type="ECO:0000313" key="2">
    <source>
        <dbReference type="EMBL" id="QCB27542.1"/>
    </source>
</evidence>
<proteinExistence type="predicted"/>
<dbReference type="InterPro" id="IPR059050">
    <property type="entry name" value="Rv3660c_N"/>
</dbReference>
<name>A0A4P7QD90_9CORY</name>
<dbReference type="GO" id="GO:0016887">
    <property type="term" value="F:ATP hydrolysis activity"/>
    <property type="evidence" value="ECO:0007669"/>
    <property type="project" value="TreeGrafter"/>
</dbReference>
<dbReference type="RefSeq" id="WP_136140397.1">
    <property type="nucleotide sequence ID" value="NZ_CP039247.1"/>
</dbReference>
<accession>A0A4P7QD90</accession>
<evidence type="ECO:0000313" key="3">
    <source>
        <dbReference type="Proteomes" id="UP000296352"/>
    </source>
</evidence>
<protein>
    <recommendedName>
        <fullName evidence="1">Rv3660c-like CheY-like N-terminal domain-containing protein</fullName>
    </recommendedName>
</protein>
<dbReference type="GO" id="GO:0009898">
    <property type="term" value="C:cytoplasmic side of plasma membrane"/>
    <property type="evidence" value="ECO:0007669"/>
    <property type="project" value="TreeGrafter"/>
</dbReference>
<gene>
    <name evidence="2" type="ORF">CENDO_01195</name>
</gene>
<dbReference type="InterPro" id="IPR027417">
    <property type="entry name" value="P-loop_NTPase"/>
</dbReference>
<reference evidence="2 3" key="1">
    <citation type="submission" date="2019-04" db="EMBL/GenBank/DDBJ databases">
        <title>Corynebacterium endometrii sp. nov., isolated from the uterus of a cow with endometritis.</title>
        <authorList>
            <person name="Ballas P."/>
            <person name="Ruckert C."/>
            <person name="Wagener K."/>
            <person name="Drillich M."/>
            <person name="Kaempfer P."/>
            <person name="Busse H.-J."/>
            <person name="Ehling-Schulz M."/>
        </authorList>
    </citation>
    <scope>NUCLEOTIDE SEQUENCE [LARGE SCALE GENOMIC DNA]</scope>
    <source>
        <strain evidence="2 3">LMM-1653</strain>
    </source>
</reference>
<sequence>MSRSSQDFILIAVADEVARPEAAHAAAVTGVEVVTAEDPRDIARLAPRARAVLVCAATAAHVAALGRRTGLFLVAADPGPIDYEAGLRCHAEQAFVLPSQAPELLTALGNKHAQVKPTRHKTIAVTGACGGVGASTLAAALARHAAPSVLVDGIHGSGGLDLLMGLETANGARWPDLQLGGGGVDAGNLVQALPATHDGVAVLSAARAGMADPFTLTLDSVDRVLGSLRTRDGLTIVDVPRGVIPGAADHVVVLTAAEVRPVAAAAAMVAQLHADSVPYQLVLRHRGWSGLGVEDVERICHADVSAEIPLIRTLPKSTELGGLPGRLPKGLAQACGLILEEAGWFQ</sequence>
<dbReference type="Pfam" id="PF26563">
    <property type="entry name" value="Rv3660c_N"/>
    <property type="match status" value="1"/>
</dbReference>
<dbReference type="Gene3D" id="3.40.50.300">
    <property type="entry name" value="P-loop containing nucleotide triphosphate hydrolases"/>
    <property type="match status" value="1"/>
</dbReference>
<dbReference type="InterPro" id="IPR050625">
    <property type="entry name" value="ParA/MinD_ATPase"/>
</dbReference>
<dbReference type="GO" id="GO:0005524">
    <property type="term" value="F:ATP binding"/>
    <property type="evidence" value="ECO:0007669"/>
    <property type="project" value="TreeGrafter"/>
</dbReference>
<dbReference type="GO" id="GO:0051782">
    <property type="term" value="P:negative regulation of cell division"/>
    <property type="evidence" value="ECO:0007669"/>
    <property type="project" value="TreeGrafter"/>
</dbReference>
<organism evidence="2 3">
    <name type="scientific">Corynebacterium endometrii</name>
    <dbReference type="NCBI Taxonomy" id="2488819"/>
    <lineage>
        <taxon>Bacteria</taxon>
        <taxon>Bacillati</taxon>
        <taxon>Actinomycetota</taxon>
        <taxon>Actinomycetes</taxon>
        <taxon>Mycobacteriales</taxon>
        <taxon>Corynebacteriaceae</taxon>
        <taxon>Corynebacterium</taxon>
    </lineage>
</organism>
<dbReference type="Proteomes" id="UP000296352">
    <property type="component" value="Chromosome"/>
</dbReference>
<dbReference type="InterPro" id="IPR022521">
    <property type="entry name" value="Rv3660c"/>
</dbReference>
<dbReference type="KEGG" id="cee:CENDO_01195"/>
<dbReference type="GO" id="GO:0005829">
    <property type="term" value="C:cytosol"/>
    <property type="evidence" value="ECO:0007669"/>
    <property type="project" value="TreeGrafter"/>
</dbReference>
<dbReference type="SUPFAM" id="SSF52540">
    <property type="entry name" value="P-loop containing nucleoside triphosphate hydrolases"/>
    <property type="match status" value="1"/>
</dbReference>
<dbReference type="OrthoDB" id="3252838at2"/>